<dbReference type="OrthoDB" id="9791546at2"/>
<dbReference type="PROSITE" id="PS50893">
    <property type="entry name" value="ABC_TRANSPORTER_2"/>
    <property type="match status" value="1"/>
</dbReference>
<evidence type="ECO:0000256" key="8">
    <source>
        <dbReference type="ARBA" id="ARBA00024359"/>
    </source>
</evidence>
<accession>A0A0R2H1S8</accession>
<dbReference type="PANTHER" id="PTHR24220:SF666">
    <property type="entry name" value="HEMIN IMPORT ATP-BINDING PROTEIN HRTA-RELATED"/>
    <property type="match status" value="1"/>
</dbReference>
<evidence type="ECO:0000256" key="9">
    <source>
        <dbReference type="ARBA" id="ARBA00024432"/>
    </source>
</evidence>
<dbReference type="InterPro" id="IPR003439">
    <property type="entry name" value="ABC_transporter-like_ATP-bd"/>
</dbReference>
<evidence type="ECO:0000256" key="7">
    <source>
        <dbReference type="ARBA" id="ARBA00023136"/>
    </source>
</evidence>
<keyword evidence="7" id="KW-0472">Membrane</keyword>
<keyword evidence="5" id="KW-0547">Nucleotide-binding</keyword>
<dbReference type="CDD" id="cd03255">
    <property type="entry name" value="ABC_MJ0796_LolCDE_FtsE"/>
    <property type="match status" value="1"/>
</dbReference>
<dbReference type="Pfam" id="PF00005">
    <property type="entry name" value="ABC_tran"/>
    <property type="match status" value="1"/>
</dbReference>
<evidence type="ECO:0000259" key="11">
    <source>
        <dbReference type="PROSITE" id="PS50893"/>
    </source>
</evidence>
<name>A0A0R2H1S8_9LACO</name>
<organism evidence="12 13">
    <name type="scientific">Limosilactobacillus ingluviei</name>
    <dbReference type="NCBI Taxonomy" id="148604"/>
    <lineage>
        <taxon>Bacteria</taxon>
        <taxon>Bacillati</taxon>
        <taxon>Bacillota</taxon>
        <taxon>Bacilli</taxon>
        <taxon>Lactobacillales</taxon>
        <taxon>Lactobacillaceae</taxon>
        <taxon>Limosilactobacillus</taxon>
    </lineage>
</organism>
<dbReference type="RefSeq" id="WP_056993570.1">
    <property type="nucleotide sequence ID" value="NZ_CANCWM010000003.1"/>
</dbReference>
<proteinExistence type="inferred from homology"/>
<evidence type="ECO:0000313" key="13">
    <source>
        <dbReference type="Proteomes" id="UP000051639"/>
    </source>
</evidence>
<comment type="subunit">
    <text evidence="2">The complex is composed of two ATP-binding proteins (HrtA), two transmembrane proteins (HrtB) and a solute-binding protein.</text>
</comment>
<dbReference type="SMART" id="SM00382">
    <property type="entry name" value="AAA"/>
    <property type="match status" value="1"/>
</dbReference>
<evidence type="ECO:0000256" key="6">
    <source>
        <dbReference type="ARBA" id="ARBA00022840"/>
    </source>
</evidence>
<dbReference type="AlphaFoldDB" id="A0A0R2H1S8"/>
<dbReference type="GO" id="GO:0016887">
    <property type="term" value="F:ATP hydrolysis activity"/>
    <property type="evidence" value="ECO:0007669"/>
    <property type="project" value="InterPro"/>
</dbReference>
<reference evidence="12 13" key="1">
    <citation type="journal article" date="2015" name="Genome Announc.">
        <title>Expanding the biotechnology potential of lactobacilli through comparative genomics of 213 strains and associated genera.</title>
        <authorList>
            <person name="Sun Z."/>
            <person name="Harris H.M."/>
            <person name="McCann A."/>
            <person name="Guo C."/>
            <person name="Argimon S."/>
            <person name="Zhang W."/>
            <person name="Yang X."/>
            <person name="Jeffery I.B."/>
            <person name="Cooney J.C."/>
            <person name="Kagawa T.F."/>
            <person name="Liu W."/>
            <person name="Song Y."/>
            <person name="Salvetti E."/>
            <person name="Wrobel A."/>
            <person name="Rasinkangas P."/>
            <person name="Parkhill J."/>
            <person name="Rea M.C."/>
            <person name="O'Sullivan O."/>
            <person name="Ritari J."/>
            <person name="Douillard F.P."/>
            <person name="Paul Ross R."/>
            <person name="Yang R."/>
            <person name="Briner A.E."/>
            <person name="Felis G.E."/>
            <person name="de Vos W.M."/>
            <person name="Barrangou R."/>
            <person name="Klaenhammer T.R."/>
            <person name="Caufield P.W."/>
            <person name="Cui Y."/>
            <person name="Zhang H."/>
            <person name="O'Toole P.W."/>
        </authorList>
    </citation>
    <scope>NUCLEOTIDE SEQUENCE [LARGE SCALE GENOMIC DNA]</scope>
    <source>
        <strain evidence="12 13">DSM 14792</strain>
    </source>
</reference>
<evidence type="ECO:0000313" key="12">
    <source>
        <dbReference type="EMBL" id="KRN45574.1"/>
    </source>
</evidence>
<dbReference type="InterPro" id="IPR015854">
    <property type="entry name" value="ABC_transpr_LolD-like"/>
</dbReference>
<keyword evidence="3" id="KW-0813">Transport</keyword>
<keyword evidence="13" id="KW-1185">Reference proteome</keyword>
<evidence type="ECO:0000256" key="5">
    <source>
        <dbReference type="ARBA" id="ARBA00022741"/>
    </source>
</evidence>
<sequence>MKAIELKQVSKTYGQGVSQVQALKDVNFAAATGELNLVVGPSGSGKSTFLTIAGGLQTPTRGQVLIDGQDTAKLSAKQRDRLRLERLGFVLQAYNLLPYLTVRQQFELVDRVKKDNLSAAALQALLRDLGIEQLQDKYPDQLSGGQNQRVAIARALYANPAIVLADEPTAALDSQRVQVVGQIFKDLAVKHHKAVVVVTHDQRLTHFADHCYQIEDGQMSQLA</sequence>
<dbReference type="STRING" id="1203076.GCA_000312405_01242"/>
<dbReference type="PATRIC" id="fig|148604.4.peg.49"/>
<dbReference type="GO" id="GO:0005886">
    <property type="term" value="C:plasma membrane"/>
    <property type="evidence" value="ECO:0007669"/>
    <property type="project" value="UniProtKB-SubCell"/>
</dbReference>
<dbReference type="Proteomes" id="UP000051639">
    <property type="component" value="Unassembled WGS sequence"/>
</dbReference>
<keyword evidence="4" id="KW-1003">Cell membrane</keyword>
<evidence type="ECO:0000256" key="1">
    <source>
        <dbReference type="ARBA" id="ARBA00004202"/>
    </source>
</evidence>
<comment type="function">
    <text evidence="10">Part of the ABC transporter complex hrt involved in hemin import. Responsible for energy coupling to the transport system.</text>
</comment>
<comment type="subcellular location">
    <subcellularLocation>
        <location evidence="1">Cell membrane</location>
        <topology evidence="1">Peripheral membrane protein</topology>
    </subcellularLocation>
</comment>
<keyword evidence="6 12" id="KW-0067">ATP-binding</keyword>
<dbReference type="InterPro" id="IPR003593">
    <property type="entry name" value="AAA+_ATPase"/>
</dbReference>
<evidence type="ECO:0000256" key="10">
    <source>
        <dbReference type="ARBA" id="ARBA00024721"/>
    </source>
</evidence>
<comment type="caution">
    <text evidence="12">The sequence shown here is derived from an EMBL/GenBank/DDBJ whole genome shotgun (WGS) entry which is preliminary data.</text>
</comment>
<dbReference type="InterPro" id="IPR027417">
    <property type="entry name" value="P-loop_NTPase"/>
</dbReference>
<feature type="domain" description="ABC transporter" evidence="11">
    <location>
        <begin position="4"/>
        <end position="222"/>
    </location>
</feature>
<dbReference type="EMBL" id="JQBA01000001">
    <property type="protein sequence ID" value="KRN45574.1"/>
    <property type="molecule type" value="Genomic_DNA"/>
</dbReference>
<comment type="similarity">
    <text evidence="8">Belongs to the ABC transporter superfamily. HrtA family.</text>
</comment>
<evidence type="ECO:0000256" key="2">
    <source>
        <dbReference type="ARBA" id="ARBA00011131"/>
    </source>
</evidence>
<dbReference type="GO" id="GO:0022857">
    <property type="term" value="F:transmembrane transporter activity"/>
    <property type="evidence" value="ECO:0007669"/>
    <property type="project" value="TreeGrafter"/>
</dbReference>
<dbReference type="InterPro" id="IPR017911">
    <property type="entry name" value="MacB-like_ATP-bd"/>
</dbReference>
<evidence type="ECO:0000256" key="4">
    <source>
        <dbReference type="ARBA" id="ARBA00022475"/>
    </source>
</evidence>
<protein>
    <recommendedName>
        <fullName evidence="9">Putative hemin import ATP-binding protein HrtA</fullName>
    </recommendedName>
</protein>
<gene>
    <name evidence="12" type="ORF">IV41_GL000049</name>
</gene>
<dbReference type="Gene3D" id="3.40.50.300">
    <property type="entry name" value="P-loop containing nucleotide triphosphate hydrolases"/>
    <property type="match status" value="1"/>
</dbReference>
<evidence type="ECO:0000256" key="3">
    <source>
        <dbReference type="ARBA" id="ARBA00022448"/>
    </source>
</evidence>
<dbReference type="PANTHER" id="PTHR24220">
    <property type="entry name" value="IMPORT ATP-BINDING PROTEIN"/>
    <property type="match status" value="1"/>
</dbReference>
<dbReference type="GO" id="GO:0005524">
    <property type="term" value="F:ATP binding"/>
    <property type="evidence" value="ECO:0007669"/>
    <property type="project" value="UniProtKB-KW"/>
</dbReference>
<dbReference type="SUPFAM" id="SSF52540">
    <property type="entry name" value="P-loop containing nucleoside triphosphate hydrolases"/>
    <property type="match status" value="1"/>
</dbReference>